<comment type="catalytic activity">
    <reaction evidence="9">
        <text>(sulfur carrier)-H + L-cysteine = (sulfur carrier)-SH + L-alanine</text>
        <dbReference type="Rhea" id="RHEA:43892"/>
        <dbReference type="Rhea" id="RHEA-COMP:14737"/>
        <dbReference type="Rhea" id="RHEA-COMP:14739"/>
        <dbReference type="ChEBI" id="CHEBI:29917"/>
        <dbReference type="ChEBI" id="CHEBI:35235"/>
        <dbReference type="ChEBI" id="CHEBI:57972"/>
        <dbReference type="ChEBI" id="CHEBI:64428"/>
        <dbReference type="EC" id="2.8.1.7"/>
    </reaction>
</comment>
<organism evidence="12 13">
    <name type="scientific">Collinsella tanakaei</name>
    <dbReference type="NCBI Taxonomy" id="626935"/>
    <lineage>
        <taxon>Bacteria</taxon>
        <taxon>Bacillati</taxon>
        <taxon>Actinomycetota</taxon>
        <taxon>Coriobacteriia</taxon>
        <taxon>Coriobacteriales</taxon>
        <taxon>Coriobacteriaceae</taxon>
        <taxon>Collinsella</taxon>
    </lineage>
</organism>
<dbReference type="InterPro" id="IPR015424">
    <property type="entry name" value="PyrdxlP-dep_Trfase"/>
</dbReference>
<dbReference type="GO" id="GO:0031071">
    <property type="term" value="F:cysteine desulfurase activity"/>
    <property type="evidence" value="ECO:0007669"/>
    <property type="project" value="UniProtKB-EC"/>
</dbReference>
<evidence type="ECO:0000256" key="7">
    <source>
        <dbReference type="ARBA" id="ARBA00023004"/>
    </source>
</evidence>
<sequence>MAQDAHPYIYADNAATTPLSPVALDAMMPYLTSEFGNPSGIHRVASTAARALADAREHMAALLGAAHPEEMYFTSGGSESDNWILRGAVRRFRDINGSNVTPRVITSAIEHHAILHCCEALEREGVDVTYLPVDACGRVQPADLEQALAHNENAAGMDSGATALVSIMLANNEVGTLEPIADLARMAHVHGVPFHTDAVQAVGHVPVNVAELAVDALSLSAHKFHGPRGVGALYLREGFSIPPLIAGGAQERGERAGTENLAGIAGMVAALQQQVDSLDHVDDGPSQRIASMRDELVDHICASCTGVHPTGDPDRRLPSIASFTCEGVDGELLVVLLDRAGVAAATGSACSTGSTAPSHVLTAMGVDPLRAKGALRLSLADDITREDLDLLKDRVPAAIERARLMSGITGACARH</sequence>
<evidence type="ECO:0000256" key="4">
    <source>
        <dbReference type="ARBA" id="ARBA00022679"/>
    </source>
</evidence>
<dbReference type="EC" id="2.8.1.7" evidence="3"/>
<comment type="cofactor">
    <cofactor evidence="1 10">
        <name>pyridoxal 5'-phosphate</name>
        <dbReference type="ChEBI" id="CHEBI:597326"/>
    </cofactor>
</comment>
<keyword evidence="8" id="KW-0411">Iron-sulfur</keyword>
<keyword evidence="6" id="KW-0663">Pyridoxal phosphate</keyword>
<dbReference type="GO" id="GO:0046872">
    <property type="term" value="F:metal ion binding"/>
    <property type="evidence" value="ECO:0007669"/>
    <property type="project" value="UniProtKB-KW"/>
</dbReference>
<evidence type="ECO:0000256" key="5">
    <source>
        <dbReference type="ARBA" id="ARBA00022723"/>
    </source>
</evidence>
<dbReference type="InterPro" id="IPR015421">
    <property type="entry name" value="PyrdxlP-dep_Trfase_major"/>
</dbReference>
<evidence type="ECO:0000256" key="3">
    <source>
        <dbReference type="ARBA" id="ARBA00012239"/>
    </source>
</evidence>
<dbReference type="RefSeq" id="WP_117680315.1">
    <property type="nucleotide sequence ID" value="NZ_QSRJ01000016.1"/>
</dbReference>
<reference evidence="12 13" key="1">
    <citation type="submission" date="2018-08" db="EMBL/GenBank/DDBJ databases">
        <title>A genome reference for cultivated species of the human gut microbiota.</title>
        <authorList>
            <person name="Zou Y."/>
            <person name="Xue W."/>
            <person name="Luo G."/>
        </authorList>
    </citation>
    <scope>NUCLEOTIDE SEQUENCE [LARGE SCALE GENOMIC DNA]</scope>
    <source>
        <strain evidence="12 13">TF08-14</strain>
    </source>
</reference>
<evidence type="ECO:0000256" key="2">
    <source>
        <dbReference type="ARBA" id="ARBA00006490"/>
    </source>
</evidence>
<evidence type="ECO:0000256" key="10">
    <source>
        <dbReference type="RuleBase" id="RU004504"/>
    </source>
</evidence>
<evidence type="ECO:0000313" key="12">
    <source>
        <dbReference type="EMBL" id="RGL07462.1"/>
    </source>
</evidence>
<keyword evidence="5" id="KW-0479">Metal-binding</keyword>
<dbReference type="FunFam" id="3.40.640.10:FF:000084">
    <property type="entry name" value="IscS-like cysteine desulfurase"/>
    <property type="match status" value="1"/>
</dbReference>
<comment type="caution">
    <text evidence="12">The sequence shown here is derived from an EMBL/GenBank/DDBJ whole genome shotgun (WGS) entry which is preliminary data.</text>
</comment>
<dbReference type="PIRSF" id="PIRSF005572">
    <property type="entry name" value="NifS"/>
    <property type="match status" value="1"/>
</dbReference>
<keyword evidence="4" id="KW-0808">Transferase</keyword>
<gene>
    <name evidence="12" type="ORF">DXC81_10320</name>
</gene>
<comment type="similarity">
    <text evidence="2">Belongs to the class-V pyridoxal-phosphate-dependent aminotransferase family. NifS/IscS subfamily.</text>
</comment>
<keyword evidence="7" id="KW-0408">Iron</keyword>
<feature type="domain" description="Aminotransferase class V" evidence="11">
    <location>
        <begin position="9"/>
        <end position="391"/>
    </location>
</feature>
<dbReference type="Pfam" id="PF00266">
    <property type="entry name" value="Aminotran_5"/>
    <property type="match status" value="1"/>
</dbReference>
<dbReference type="Gene3D" id="1.10.260.50">
    <property type="match status" value="1"/>
</dbReference>
<dbReference type="InterPro" id="IPR000192">
    <property type="entry name" value="Aminotrans_V_dom"/>
</dbReference>
<accession>A0A3E4QNY4</accession>
<dbReference type="GO" id="GO:0051536">
    <property type="term" value="F:iron-sulfur cluster binding"/>
    <property type="evidence" value="ECO:0007669"/>
    <property type="project" value="UniProtKB-KW"/>
</dbReference>
<dbReference type="Proteomes" id="UP000260943">
    <property type="component" value="Unassembled WGS sequence"/>
</dbReference>
<dbReference type="InterPro" id="IPR020578">
    <property type="entry name" value="Aminotrans_V_PyrdxlP_BS"/>
</dbReference>
<dbReference type="Gene3D" id="3.40.640.10">
    <property type="entry name" value="Type I PLP-dependent aspartate aminotransferase-like (Major domain)"/>
    <property type="match status" value="1"/>
</dbReference>
<dbReference type="PANTHER" id="PTHR11601">
    <property type="entry name" value="CYSTEINE DESULFURYLASE FAMILY MEMBER"/>
    <property type="match status" value="1"/>
</dbReference>
<dbReference type="InterPro" id="IPR015422">
    <property type="entry name" value="PyrdxlP-dep_Trfase_small"/>
</dbReference>
<protein>
    <recommendedName>
        <fullName evidence="3">cysteine desulfurase</fullName>
        <ecNumber evidence="3">2.8.1.7</ecNumber>
    </recommendedName>
</protein>
<dbReference type="Gene3D" id="3.90.1150.10">
    <property type="entry name" value="Aspartate Aminotransferase, domain 1"/>
    <property type="match status" value="1"/>
</dbReference>
<proteinExistence type="inferred from homology"/>
<dbReference type="SUPFAM" id="SSF53383">
    <property type="entry name" value="PLP-dependent transferases"/>
    <property type="match status" value="1"/>
</dbReference>
<name>A0A3E4QNY4_9ACTN</name>
<evidence type="ECO:0000313" key="13">
    <source>
        <dbReference type="Proteomes" id="UP000260943"/>
    </source>
</evidence>
<evidence type="ECO:0000256" key="1">
    <source>
        <dbReference type="ARBA" id="ARBA00001933"/>
    </source>
</evidence>
<dbReference type="PANTHER" id="PTHR11601:SF34">
    <property type="entry name" value="CYSTEINE DESULFURASE"/>
    <property type="match status" value="1"/>
</dbReference>
<evidence type="ECO:0000256" key="8">
    <source>
        <dbReference type="ARBA" id="ARBA00023014"/>
    </source>
</evidence>
<dbReference type="AlphaFoldDB" id="A0A3E4QNY4"/>
<evidence type="ECO:0000256" key="6">
    <source>
        <dbReference type="ARBA" id="ARBA00022898"/>
    </source>
</evidence>
<dbReference type="EMBL" id="QSRJ01000016">
    <property type="protein sequence ID" value="RGL07462.1"/>
    <property type="molecule type" value="Genomic_DNA"/>
</dbReference>
<evidence type="ECO:0000256" key="9">
    <source>
        <dbReference type="ARBA" id="ARBA00050776"/>
    </source>
</evidence>
<dbReference type="InterPro" id="IPR016454">
    <property type="entry name" value="Cysteine_dSase"/>
</dbReference>
<dbReference type="PROSITE" id="PS00595">
    <property type="entry name" value="AA_TRANSFER_CLASS_5"/>
    <property type="match status" value="1"/>
</dbReference>
<evidence type="ECO:0000259" key="11">
    <source>
        <dbReference type="Pfam" id="PF00266"/>
    </source>
</evidence>